<evidence type="ECO:0000256" key="1">
    <source>
        <dbReference type="SAM" id="Coils"/>
    </source>
</evidence>
<keyword evidence="3" id="KW-0732">Signal</keyword>
<feature type="transmembrane region" description="Helical" evidence="2">
    <location>
        <begin position="375"/>
        <end position="393"/>
    </location>
</feature>
<evidence type="ECO:0000313" key="7">
    <source>
        <dbReference type="Proteomes" id="UP000007590"/>
    </source>
</evidence>
<dbReference type="Pfam" id="PF07696">
    <property type="entry name" value="7TMR-DISMED2"/>
    <property type="match status" value="1"/>
</dbReference>
<keyword evidence="1" id="KW-0175">Coiled coil</keyword>
<dbReference type="HOGENOM" id="CLU_426831_0_0_10"/>
<dbReference type="KEGG" id="scn:Solca_0305"/>
<keyword evidence="2" id="KW-0472">Membrane</keyword>
<feature type="signal peptide" evidence="3">
    <location>
        <begin position="1"/>
        <end position="27"/>
    </location>
</feature>
<dbReference type="Pfam" id="PF07695">
    <property type="entry name" value="7TMR-DISM_7TM"/>
    <property type="match status" value="1"/>
</dbReference>
<protein>
    <submittedName>
        <fullName evidence="6">7TM-containing protein possibly involved in signal transduction</fullName>
    </submittedName>
</protein>
<name>H8KSY8_SOLCM</name>
<evidence type="ECO:0000256" key="3">
    <source>
        <dbReference type="SAM" id="SignalP"/>
    </source>
</evidence>
<proteinExistence type="predicted"/>
<dbReference type="InterPro" id="IPR011622">
    <property type="entry name" value="7TMR_DISM_rcpt_extracell_dom2"/>
</dbReference>
<reference evidence="6" key="1">
    <citation type="submission" date="2012-02" db="EMBL/GenBank/DDBJ databases">
        <title>The complete genome of Solitalea canadensis DSM 3403.</title>
        <authorList>
            <consortium name="US DOE Joint Genome Institute (JGI-PGF)"/>
            <person name="Lucas S."/>
            <person name="Copeland A."/>
            <person name="Lapidus A."/>
            <person name="Glavina del Rio T."/>
            <person name="Dalin E."/>
            <person name="Tice H."/>
            <person name="Bruce D."/>
            <person name="Goodwin L."/>
            <person name="Pitluck S."/>
            <person name="Peters L."/>
            <person name="Ovchinnikova G."/>
            <person name="Lu M."/>
            <person name="Kyrpides N."/>
            <person name="Mavromatis K."/>
            <person name="Ivanova N."/>
            <person name="Brettin T."/>
            <person name="Detter J.C."/>
            <person name="Han C."/>
            <person name="Larimer F."/>
            <person name="Land M."/>
            <person name="Hauser L."/>
            <person name="Markowitz V."/>
            <person name="Cheng J.-F."/>
            <person name="Hugenholtz P."/>
            <person name="Woyke T."/>
            <person name="Wu D."/>
            <person name="Spring S."/>
            <person name="Schroeder M."/>
            <person name="Kopitz M."/>
            <person name="Brambilla E."/>
            <person name="Klenk H.-P."/>
            <person name="Eisen J.A."/>
        </authorList>
    </citation>
    <scope>NUCLEOTIDE SEQUENCE</scope>
    <source>
        <strain evidence="6">DSM 3403</strain>
    </source>
</reference>
<feature type="domain" description="7TM-DISM receptor extracellular" evidence="5">
    <location>
        <begin position="46"/>
        <end position="176"/>
    </location>
</feature>
<dbReference type="Gene3D" id="2.60.40.2380">
    <property type="match status" value="1"/>
</dbReference>
<feature type="transmembrane region" description="Helical" evidence="2">
    <location>
        <begin position="258"/>
        <end position="277"/>
    </location>
</feature>
<accession>H8KSY8</accession>
<sequence length="623" mass="73493">MLIMKYVYKVCLLALLLVIVKTSFVSAQNVIAINDSLNQHIFMYGDIQYTEDPSEKLTISDITSAEYTTKFISSRLLFPHNFNRNSTYWYRIKIKNNVSSQKNWVIEFFDQTIDYVKFYELQDNGTYKETEFGDSFKFSQRNYHHKNYVLDLANKDNEVHTYYIKVKSAQKADALFVLRSVNWFVSYALNEYYFFGIFYGMIIVFCFYNLMMYFAIKENHYLYYIAYLLSIAMYEMCADGIAYEYIWPNFPTWNQHTTGYSLYAASFFALLFGRKLLNLKKKAPNLDRLIIITLVLRTVFFLFCLLYYRAGFEMREVEAIPLSVAFYIGICLRIKGYRPARFYVIGYSFLFLGLAVKGILTYWPNFLPYGPITHYSLSFCFVMEMMFLSFAIGDKVRLLRVQKDIATQRIIKQLRINHQLKDSHNKELEEQVRFKTLELREANELLKEQAAEIAEMNQLLAKDNVQLKEDVAKVTEARIMLKNVDFEEFSKLYPDNDSCLRFLAELKWKKGYECQRCEHSSYYHGHGLLNRRCAKCGYEESVTAYTILQNTRIPINKAFYMIFLIYSSKGNISSHKLSEILEIRQSTCWAYASKIKKAMNERKKTVKPKESQSWSDILLEEAV</sequence>
<feature type="transmembrane region" description="Helical" evidence="2">
    <location>
        <begin position="192"/>
        <end position="214"/>
    </location>
</feature>
<gene>
    <name evidence="6" type="ordered locus">Solca_0305</name>
</gene>
<dbReference type="Proteomes" id="UP000007590">
    <property type="component" value="Chromosome"/>
</dbReference>
<keyword evidence="7" id="KW-1185">Reference proteome</keyword>
<evidence type="ECO:0000313" key="6">
    <source>
        <dbReference type="EMBL" id="AFD05448.1"/>
    </source>
</evidence>
<feature type="transmembrane region" description="Helical" evidence="2">
    <location>
        <begin position="344"/>
        <end position="363"/>
    </location>
</feature>
<feature type="transmembrane region" description="Helical" evidence="2">
    <location>
        <begin position="289"/>
        <end position="308"/>
    </location>
</feature>
<evidence type="ECO:0000256" key="2">
    <source>
        <dbReference type="SAM" id="Phobius"/>
    </source>
</evidence>
<feature type="chain" id="PRO_5003615274" evidence="3">
    <location>
        <begin position="28"/>
        <end position="623"/>
    </location>
</feature>
<dbReference type="AlphaFoldDB" id="H8KSY8"/>
<evidence type="ECO:0000259" key="5">
    <source>
        <dbReference type="Pfam" id="PF07696"/>
    </source>
</evidence>
<feature type="transmembrane region" description="Helical" evidence="2">
    <location>
        <begin position="320"/>
        <end position="337"/>
    </location>
</feature>
<organism evidence="6 7">
    <name type="scientific">Solitalea canadensis (strain ATCC 29591 / DSM 3403 / JCM 21819 / LMG 8368 / NBRC 15130 / NCIMB 12057 / USAM 9D)</name>
    <name type="common">Flexibacter canadensis</name>
    <dbReference type="NCBI Taxonomy" id="929556"/>
    <lineage>
        <taxon>Bacteria</taxon>
        <taxon>Pseudomonadati</taxon>
        <taxon>Bacteroidota</taxon>
        <taxon>Sphingobacteriia</taxon>
        <taxon>Sphingobacteriales</taxon>
        <taxon>Sphingobacteriaceae</taxon>
        <taxon>Solitalea</taxon>
    </lineage>
</organism>
<keyword evidence="2" id="KW-1133">Transmembrane helix</keyword>
<dbReference type="STRING" id="929556.Solca_0305"/>
<feature type="coiled-coil region" evidence="1">
    <location>
        <begin position="411"/>
        <end position="459"/>
    </location>
</feature>
<evidence type="ECO:0000259" key="4">
    <source>
        <dbReference type="Pfam" id="PF07695"/>
    </source>
</evidence>
<feature type="transmembrane region" description="Helical" evidence="2">
    <location>
        <begin position="221"/>
        <end position="246"/>
    </location>
</feature>
<dbReference type="EMBL" id="CP003349">
    <property type="protein sequence ID" value="AFD05448.1"/>
    <property type="molecule type" value="Genomic_DNA"/>
</dbReference>
<dbReference type="InterPro" id="IPR011623">
    <property type="entry name" value="7TMR_DISM_rcpt_extracell_dom1"/>
</dbReference>
<keyword evidence="2" id="KW-0812">Transmembrane</keyword>
<dbReference type="eggNOG" id="COG4191">
    <property type="taxonomic scope" value="Bacteria"/>
</dbReference>
<feature type="domain" description="7TM-DISM receptor extracellular" evidence="4">
    <location>
        <begin position="191"/>
        <end position="395"/>
    </location>
</feature>